<keyword evidence="1 9" id="KW-0540">Nuclease</keyword>
<dbReference type="SUPFAM" id="SSF160443">
    <property type="entry name" value="SMR domain-like"/>
    <property type="match status" value="1"/>
</dbReference>
<evidence type="ECO:0000256" key="2">
    <source>
        <dbReference type="ARBA" id="ARBA00022730"/>
    </source>
</evidence>
<feature type="domain" description="Smr" evidence="11">
    <location>
        <begin position="743"/>
        <end position="818"/>
    </location>
</feature>
<keyword evidence="5 9" id="KW-0378">Hydrolase</keyword>
<dbReference type="FunFam" id="3.40.50.300:FF:000830">
    <property type="entry name" value="Endonuclease MutS2"/>
    <property type="match status" value="1"/>
</dbReference>
<keyword evidence="3 9" id="KW-0547">Nucleotide-binding</keyword>
<dbReference type="Pfam" id="PF20297">
    <property type="entry name" value="MSSS"/>
    <property type="match status" value="1"/>
</dbReference>
<sequence>MHEKSIQTLEYPKILERVAREASFSASKELVLALQPATSLEEVRERQAYTSEAVRLLDVQANASVGPARDIRALIARAAREGVLTPTELVEVLNTLRSAAQVARLLEKLDPDEFPLLRSLGEAIPERPHLVRRIEETVNEDGEILDSASPLLRRLRFDIRSATQRLQERLRTIVNELAPALQEPIVTIRNERYVVPVKVENRSLVRGIVHDQSSSGATLFVEPLVIVEMNNHLRQLQIEERQEIERILRTLSHEIGREAEALTEMVERLAEFDLHLAKARYSRLLRCSEPRLNNEGRIELRGARHPLLSGRVVPIDFHIGRDFFMVVITGPNTGGKTVALKTVGLLTLMAQAGLHIPAEDGSEIAVFEEVFADIGDEQSIEQNLSTFSSHLSRIIEIVRQIEDWHERSRPAIGGKGAQELVASSVRGSEQVPPILVLLDEVGAGTDPSEGSALARAILSFLLERRITTVATTHYTELKAFAHEQPGAVNASVEFDVETLSPTYHLSIGLPGRSNALAIASRLGLDEEIIERAREFLGSAGVRMETLLEGLQHERKAVADERFRLSMERAEAEHQRRQLEEERHRLERERVRILNEARARARREVEEVQAQLARIKLDVHRVNLTRERLDQARRQVRQLDEKLELLPEPAQSQPREEREELSEEPLQVGDLVRVLNFGQNAELVSLAPERGEAEVQMGALRFRVPLENLRRLGGRQATEHQSRRQAPAIVLPRAEDRPEVSMQLDIRGWRVEEALEQLESYLNDAALAGLVAVRIVHGKGTGALRSAVREHLAKHPLVKSYQPAPAREGGDGVTIVSLSA</sequence>
<evidence type="ECO:0000259" key="11">
    <source>
        <dbReference type="PROSITE" id="PS50828"/>
    </source>
</evidence>
<dbReference type="GO" id="GO:0045910">
    <property type="term" value="P:negative regulation of DNA recombination"/>
    <property type="evidence" value="ECO:0007669"/>
    <property type="project" value="InterPro"/>
</dbReference>
<evidence type="ECO:0000256" key="9">
    <source>
        <dbReference type="HAMAP-Rule" id="MF_00092"/>
    </source>
</evidence>
<dbReference type="OrthoDB" id="9808166at2"/>
<dbReference type="Gene3D" id="3.40.50.300">
    <property type="entry name" value="P-loop containing nucleotide triphosphate hydrolases"/>
    <property type="match status" value="1"/>
</dbReference>
<dbReference type="GO" id="GO:0006298">
    <property type="term" value="P:mismatch repair"/>
    <property type="evidence" value="ECO:0007669"/>
    <property type="project" value="InterPro"/>
</dbReference>
<dbReference type="GO" id="GO:0005524">
    <property type="term" value="F:ATP binding"/>
    <property type="evidence" value="ECO:0007669"/>
    <property type="project" value="UniProtKB-UniRule"/>
</dbReference>
<dbReference type="GO" id="GO:0072344">
    <property type="term" value="P:rescue of stalled ribosome"/>
    <property type="evidence" value="ECO:0007669"/>
    <property type="project" value="UniProtKB-UniRule"/>
</dbReference>
<dbReference type="GO" id="GO:0140664">
    <property type="term" value="F:ATP-dependent DNA damage sensor activity"/>
    <property type="evidence" value="ECO:0007669"/>
    <property type="project" value="InterPro"/>
</dbReference>
<keyword evidence="2 9" id="KW-0699">rRNA-binding</keyword>
<dbReference type="Proteomes" id="UP000248706">
    <property type="component" value="Unassembled WGS sequence"/>
</dbReference>
<evidence type="ECO:0000256" key="4">
    <source>
        <dbReference type="ARBA" id="ARBA00022759"/>
    </source>
</evidence>
<dbReference type="InterPro" id="IPR002625">
    <property type="entry name" value="Smr_dom"/>
</dbReference>
<evidence type="ECO:0000256" key="8">
    <source>
        <dbReference type="ARBA" id="ARBA00023125"/>
    </source>
</evidence>
<dbReference type="InterPro" id="IPR007696">
    <property type="entry name" value="DNA_mismatch_repair_MutS_core"/>
</dbReference>
<dbReference type="Pfam" id="PF00488">
    <property type="entry name" value="MutS_V"/>
    <property type="match status" value="2"/>
</dbReference>
<evidence type="ECO:0000256" key="10">
    <source>
        <dbReference type="SAM" id="MobiDB-lite"/>
    </source>
</evidence>
<name>A0A328VLD3_9CHLR</name>
<dbReference type="Gene3D" id="3.30.1370.110">
    <property type="match status" value="1"/>
</dbReference>
<evidence type="ECO:0000313" key="12">
    <source>
        <dbReference type="EMBL" id="RAQ97979.1"/>
    </source>
</evidence>
<dbReference type="HAMAP" id="MF_00092">
    <property type="entry name" value="MutS2"/>
    <property type="match status" value="1"/>
</dbReference>
<dbReference type="SMART" id="SM00463">
    <property type="entry name" value="SMR"/>
    <property type="match status" value="1"/>
</dbReference>
<dbReference type="GO" id="GO:0030983">
    <property type="term" value="F:mismatched DNA binding"/>
    <property type="evidence" value="ECO:0007669"/>
    <property type="project" value="InterPro"/>
</dbReference>
<dbReference type="AlphaFoldDB" id="A0A328VLD3"/>
<dbReference type="Pfam" id="PF01713">
    <property type="entry name" value="Smr"/>
    <property type="match status" value="1"/>
</dbReference>
<dbReference type="Gene3D" id="1.10.1420.10">
    <property type="match status" value="2"/>
</dbReference>
<dbReference type="GO" id="GO:0016887">
    <property type="term" value="F:ATP hydrolysis activity"/>
    <property type="evidence" value="ECO:0007669"/>
    <property type="project" value="InterPro"/>
</dbReference>
<dbReference type="SMART" id="SM00533">
    <property type="entry name" value="MUTSd"/>
    <property type="match status" value="1"/>
</dbReference>
<dbReference type="PIRSF" id="PIRSF005814">
    <property type="entry name" value="MutS_YshD"/>
    <property type="match status" value="1"/>
</dbReference>
<dbReference type="GO" id="GO:0004519">
    <property type="term" value="F:endonuclease activity"/>
    <property type="evidence" value="ECO:0007669"/>
    <property type="project" value="UniProtKB-UniRule"/>
</dbReference>
<dbReference type="SUPFAM" id="SSF48334">
    <property type="entry name" value="DNA repair protein MutS, domain III"/>
    <property type="match status" value="1"/>
</dbReference>
<dbReference type="EMBL" id="MCIF01000002">
    <property type="protein sequence ID" value="RAQ97979.1"/>
    <property type="molecule type" value="Genomic_DNA"/>
</dbReference>
<comment type="function">
    <text evidence="9">Endonuclease that is involved in the suppression of homologous recombination and thus may have a key role in the control of bacterial genetic diversity.</text>
</comment>
<reference evidence="12 13" key="1">
    <citation type="submission" date="2016-08" db="EMBL/GenBank/DDBJ databases">
        <title>Analysis of Carbohydrate Active Enzymes in Thermogemmatispora T81 Reveals Carbohydrate Degradation Ability.</title>
        <authorList>
            <person name="Tomazini A."/>
            <person name="Lal S."/>
            <person name="Stott M."/>
            <person name="Henrissat B."/>
            <person name="Polikarpov I."/>
            <person name="Sparling R."/>
            <person name="Levin D.B."/>
        </authorList>
    </citation>
    <scope>NUCLEOTIDE SEQUENCE [LARGE SCALE GENOMIC DNA]</scope>
    <source>
        <strain evidence="12 13">T81</strain>
    </source>
</reference>
<comment type="similarity">
    <text evidence="9">Belongs to the DNA mismatch repair MutS family. MutS2 subfamily.</text>
</comment>
<dbReference type="PROSITE" id="PS50828">
    <property type="entry name" value="SMR"/>
    <property type="match status" value="1"/>
</dbReference>
<dbReference type="PANTHER" id="PTHR48466:SF2">
    <property type="entry name" value="OS10G0509000 PROTEIN"/>
    <property type="match status" value="1"/>
</dbReference>
<evidence type="ECO:0000256" key="5">
    <source>
        <dbReference type="ARBA" id="ARBA00022801"/>
    </source>
</evidence>
<keyword evidence="7 9" id="KW-0694">RNA-binding</keyword>
<dbReference type="EC" id="3.6.4.-" evidence="9"/>
<dbReference type="FunFam" id="3.30.1370.110:FF:000004">
    <property type="entry name" value="Endonuclease MutS2"/>
    <property type="match status" value="1"/>
</dbReference>
<dbReference type="InterPro" id="IPR005747">
    <property type="entry name" value="MutS2"/>
</dbReference>
<dbReference type="SMART" id="SM00534">
    <property type="entry name" value="MUTSac"/>
    <property type="match status" value="1"/>
</dbReference>
<dbReference type="PANTHER" id="PTHR48466">
    <property type="entry name" value="OS10G0509000 PROTEIN-RELATED"/>
    <property type="match status" value="1"/>
</dbReference>
<keyword evidence="8 9" id="KW-0238">DNA-binding</keyword>
<dbReference type="InterPro" id="IPR027417">
    <property type="entry name" value="P-loop_NTPase"/>
</dbReference>
<dbReference type="InterPro" id="IPR045076">
    <property type="entry name" value="MutS"/>
</dbReference>
<evidence type="ECO:0000256" key="1">
    <source>
        <dbReference type="ARBA" id="ARBA00022722"/>
    </source>
</evidence>
<dbReference type="NCBIfam" id="TIGR01069">
    <property type="entry name" value="mutS2"/>
    <property type="match status" value="1"/>
</dbReference>
<proteinExistence type="inferred from homology"/>
<keyword evidence="6 9" id="KW-0067">ATP-binding</keyword>
<keyword evidence="4 9" id="KW-0255">Endonuclease</keyword>
<dbReference type="EC" id="3.1.-.-" evidence="9"/>
<dbReference type="CDD" id="cd03280">
    <property type="entry name" value="ABC_MutS2"/>
    <property type="match status" value="1"/>
</dbReference>
<dbReference type="GO" id="GO:0043023">
    <property type="term" value="F:ribosomal large subunit binding"/>
    <property type="evidence" value="ECO:0007669"/>
    <property type="project" value="UniProtKB-UniRule"/>
</dbReference>
<dbReference type="GO" id="GO:0019843">
    <property type="term" value="F:rRNA binding"/>
    <property type="evidence" value="ECO:0007669"/>
    <property type="project" value="UniProtKB-UniRule"/>
</dbReference>
<accession>A0A328VLD3</accession>
<evidence type="ECO:0000256" key="3">
    <source>
        <dbReference type="ARBA" id="ARBA00022741"/>
    </source>
</evidence>
<keyword evidence="13" id="KW-1185">Reference proteome</keyword>
<organism evidence="12 13">
    <name type="scientific">Thermogemmatispora tikiterensis</name>
    <dbReference type="NCBI Taxonomy" id="1825093"/>
    <lineage>
        <taxon>Bacteria</taxon>
        <taxon>Bacillati</taxon>
        <taxon>Chloroflexota</taxon>
        <taxon>Ktedonobacteria</taxon>
        <taxon>Thermogemmatisporales</taxon>
        <taxon>Thermogemmatisporaceae</taxon>
        <taxon>Thermogemmatispora</taxon>
    </lineage>
</organism>
<dbReference type="InterPro" id="IPR000432">
    <property type="entry name" value="DNA_mismatch_repair_MutS_C"/>
</dbReference>
<protein>
    <recommendedName>
        <fullName evidence="9">Endonuclease MutS2</fullName>
        <ecNumber evidence="9">3.1.-.-</ecNumber>
    </recommendedName>
    <alternativeName>
        <fullName evidence="9">Ribosome-associated protein quality control-upstream factor</fullName>
        <shortName evidence="9">RQC-upstream factor</shortName>
        <shortName evidence="9">RqcU</shortName>
        <ecNumber evidence="9">3.6.4.-</ecNumber>
    </alternativeName>
</protein>
<evidence type="ECO:0000256" key="7">
    <source>
        <dbReference type="ARBA" id="ARBA00022884"/>
    </source>
</evidence>
<feature type="binding site" evidence="9">
    <location>
        <begin position="330"/>
        <end position="337"/>
    </location>
    <ligand>
        <name>ATP</name>
        <dbReference type="ChEBI" id="CHEBI:30616"/>
    </ligand>
</feature>
<feature type="region of interest" description="Disordered" evidence="10">
    <location>
        <begin position="639"/>
        <end position="663"/>
    </location>
</feature>
<dbReference type="SUPFAM" id="SSF52540">
    <property type="entry name" value="P-loop containing nucleoside triphosphate hydrolases"/>
    <property type="match status" value="1"/>
</dbReference>
<dbReference type="InterPro" id="IPR046893">
    <property type="entry name" value="MSSS"/>
</dbReference>
<comment type="function">
    <text evidence="9">Acts as a ribosome collision sensor, splitting the ribosome into its 2 subunits. Detects stalled/collided 70S ribosomes which it binds and splits by an ATP-hydrolysis driven conformational change. Acts upstream of the ribosome quality control system (RQC), a ribosome-associated complex that mediates the extraction of incompletely synthesized nascent chains from stalled ribosomes and their subsequent degradation. Probably generates substrates for RQC.</text>
</comment>
<evidence type="ECO:0000313" key="13">
    <source>
        <dbReference type="Proteomes" id="UP000248706"/>
    </source>
</evidence>
<dbReference type="InterPro" id="IPR036187">
    <property type="entry name" value="DNA_mismatch_repair_MutS_sf"/>
</dbReference>
<gene>
    <name evidence="9" type="primary">mutS2</name>
    <name evidence="9" type="synonym">rqcU</name>
    <name evidence="12" type="ORF">A4R35_20740</name>
</gene>
<dbReference type="InterPro" id="IPR036063">
    <property type="entry name" value="Smr_dom_sf"/>
</dbReference>
<comment type="caution">
    <text evidence="12">The sequence shown here is derived from an EMBL/GenBank/DDBJ whole genome shotgun (WGS) entry which is preliminary data.</text>
</comment>
<dbReference type="RefSeq" id="WP_112432851.1">
    <property type="nucleotide sequence ID" value="NZ_MCIF01000002.1"/>
</dbReference>
<evidence type="ECO:0000256" key="6">
    <source>
        <dbReference type="ARBA" id="ARBA00022840"/>
    </source>
</evidence>
<comment type="subunit">
    <text evidence="9">Homodimer. Binds to stalled ribosomes, contacting rRNA.</text>
</comment>